<comment type="similarity">
    <text evidence="1 3">Belongs to the short-chain dehydrogenases/reductases (SDR) family.</text>
</comment>
<dbReference type="EMBL" id="PVOB01000062">
    <property type="protein sequence ID" value="PRO95384.1"/>
    <property type="molecule type" value="Genomic_DNA"/>
</dbReference>
<protein>
    <submittedName>
        <fullName evidence="5">Oxidoreductase</fullName>
    </submittedName>
</protein>
<dbReference type="InterPro" id="IPR002347">
    <property type="entry name" value="SDR_fam"/>
</dbReference>
<dbReference type="InterPro" id="IPR036291">
    <property type="entry name" value="NAD(P)-bd_dom_sf"/>
</dbReference>
<comment type="caution">
    <text evidence="5">The sequence shown here is derived from an EMBL/GenBank/DDBJ whole genome shotgun (WGS) entry which is preliminary data.</text>
</comment>
<proteinExistence type="inferred from homology"/>
<feature type="domain" description="Ketoreductase" evidence="4">
    <location>
        <begin position="7"/>
        <end position="193"/>
    </location>
</feature>
<dbReference type="RefSeq" id="WP_105961042.1">
    <property type="nucleotide sequence ID" value="NZ_JALBYK010000059.1"/>
</dbReference>
<dbReference type="Gene3D" id="3.40.50.720">
    <property type="entry name" value="NAD(P)-binding Rossmann-like Domain"/>
    <property type="match status" value="1"/>
</dbReference>
<dbReference type="PANTHER" id="PTHR43115">
    <property type="entry name" value="DEHYDROGENASE/REDUCTASE SDR FAMILY MEMBER 11"/>
    <property type="match status" value="1"/>
</dbReference>
<dbReference type="PRINTS" id="PR00081">
    <property type="entry name" value="GDHRDH"/>
</dbReference>
<evidence type="ECO:0000313" key="6">
    <source>
        <dbReference type="Proteomes" id="UP000238378"/>
    </source>
</evidence>
<evidence type="ECO:0000313" key="5">
    <source>
        <dbReference type="EMBL" id="PRO95384.1"/>
    </source>
</evidence>
<dbReference type="SUPFAM" id="SSF51735">
    <property type="entry name" value="NAD(P)-binding Rossmann-fold domains"/>
    <property type="match status" value="1"/>
</dbReference>
<keyword evidence="6" id="KW-1185">Reference proteome</keyword>
<evidence type="ECO:0000259" key="4">
    <source>
        <dbReference type="SMART" id="SM00822"/>
    </source>
</evidence>
<organism evidence="5 6">
    <name type="scientific">Lactiplantibacillus pentosus</name>
    <name type="common">Lactobacillus pentosus</name>
    <dbReference type="NCBI Taxonomy" id="1589"/>
    <lineage>
        <taxon>Bacteria</taxon>
        <taxon>Bacillati</taxon>
        <taxon>Bacillota</taxon>
        <taxon>Bacilli</taxon>
        <taxon>Lactobacillales</taxon>
        <taxon>Lactobacillaceae</taxon>
        <taxon>Lactiplantibacillus</taxon>
    </lineage>
</organism>
<keyword evidence="2" id="KW-0560">Oxidoreductase</keyword>
<gene>
    <name evidence="5" type="ORF">C6Y08_04885</name>
</gene>
<dbReference type="PROSITE" id="PS00061">
    <property type="entry name" value="ADH_SHORT"/>
    <property type="match status" value="1"/>
</dbReference>
<evidence type="ECO:0000256" key="2">
    <source>
        <dbReference type="ARBA" id="ARBA00023002"/>
    </source>
</evidence>
<dbReference type="Pfam" id="PF00106">
    <property type="entry name" value="adh_short"/>
    <property type="match status" value="1"/>
</dbReference>
<reference evidence="5 6" key="1">
    <citation type="submission" date="2018-03" db="EMBL/GenBank/DDBJ databases">
        <title>Draft Genome Sequences of six Lactobacillus pentosus Strains Isolated from Brines of Traditionally Fermented Spanish-Style Green Table Olives.</title>
        <authorList>
            <person name="Calero-Delgado B."/>
            <person name="Martin-Platero A.M."/>
            <person name="Perez-Pulido A.J."/>
            <person name="Benitez-Cabello A."/>
            <person name="Casimiro-Soriguer C.S."/>
            <person name="Martinez-Bueno M."/>
            <person name="Arroyo-Lopez F.N."/>
            <person name="Rodriguez-Gomez F."/>
            <person name="Bautista-Gallego J."/>
            <person name="Garrido-Fernandez A."/>
            <person name="Jimenez-Diaz R."/>
        </authorList>
    </citation>
    <scope>NUCLEOTIDE SEQUENCE [LARGE SCALE GENOMIC DNA]</scope>
    <source>
        <strain evidence="5 6">IG2</strain>
    </source>
</reference>
<dbReference type="PANTHER" id="PTHR43115:SF4">
    <property type="entry name" value="DEHYDROGENASE_REDUCTASE SDR FAMILY MEMBER 11"/>
    <property type="match status" value="1"/>
</dbReference>
<name>A0ABX5D1D2_LACPE</name>
<dbReference type="Proteomes" id="UP000238378">
    <property type="component" value="Unassembled WGS sequence"/>
</dbReference>
<dbReference type="SMART" id="SM00822">
    <property type="entry name" value="PKS_KR"/>
    <property type="match status" value="1"/>
</dbReference>
<dbReference type="InterPro" id="IPR057326">
    <property type="entry name" value="KR_dom"/>
</dbReference>
<dbReference type="InterPro" id="IPR020904">
    <property type="entry name" value="Sc_DH/Rdtase_CS"/>
</dbReference>
<dbReference type="PRINTS" id="PR00080">
    <property type="entry name" value="SDRFAMILY"/>
</dbReference>
<accession>A0ABX5D1D2</accession>
<sequence>MADATQKVIVITGASSGIGEATAKLLASQGNKIVLGARREERLNEIAEAIKSAGGEATYKVTDVTSIEQVEALAQTALDAYGRIDVWINNAGLMPHSEFIKDKVNDWTRMIDVNLRGVLYGIHAALSTMREQKSGHFINISSVAGHIVGPGAGVYAATKFGVRALSDALRQEEALAQSHVRVTTISPGAIATELTDHVTDKEQKEAMDTFYNEFAVGADRVAQAIAFAINTPEDTGMSEIIIRPASQQL</sequence>
<evidence type="ECO:0000256" key="1">
    <source>
        <dbReference type="ARBA" id="ARBA00006484"/>
    </source>
</evidence>
<evidence type="ECO:0000256" key="3">
    <source>
        <dbReference type="RuleBase" id="RU000363"/>
    </source>
</evidence>